<reference evidence="9 10" key="1">
    <citation type="submission" date="2015-11" db="EMBL/GenBank/DDBJ databases">
        <title>Genomic analysis of 38 Legionella species identifies large and diverse effector repertoires.</title>
        <authorList>
            <person name="Burstein D."/>
            <person name="Amaro F."/>
            <person name="Zusman T."/>
            <person name="Lifshitz Z."/>
            <person name="Cohen O."/>
            <person name="Gilbert J.A."/>
            <person name="Pupko T."/>
            <person name="Shuman H.A."/>
            <person name="Segal G."/>
        </authorList>
    </citation>
    <scope>NUCLEOTIDE SEQUENCE [LARGE SCALE GENOMIC DNA]</scope>
    <source>
        <strain evidence="9 10">WA-270A-C2</strain>
    </source>
</reference>
<evidence type="ECO:0000256" key="7">
    <source>
        <dbReference type="HAMAP-Rule" id="MF_00523"/>
    </source>
</evidence>
<evidence type="ECO:0000256" key="3">
    <source>
        <dbReference type="ARBA" id="ARBA00022679"/>
    </source>
</evidence>
<keyword evidence="3 7" id="KW-0808">Transferase</keyword>
<dbReference type="NCBIfam" id="NF002060">
    <property type="entry name" value="PRK00892.1"/>
    <property type="match status" value="1"/>
</dbReference>
<keyword evidence="6 7" id="KW-0012">Acyltransferase</keyword>
<dbReference type="EMBL" id="LNYT01000022">
    <property type="protein sequence ID" value="KTD45827.1"/>
    <property type="molecule type" value="Genomic_DNA"/>
</dbReference>
<comment type="subunit">
    <text evidence="7">Homotrimer.</text>
</comment>
<dbReference type="InterPro" id="IPR007691">
    <property type="entry name" value="LpxD"/>
</dbReference>
<dbReference type="PATRIC" id="fig|458.5.peg.2734"/>
<keyword evidence="5 7" id="KW-0443">Lipid metabolism</keyword>
<dbReference type="UniPathway" id="UPA00973"/>
<gene>
    <name evidence="9" type="primary">lpxD_2</name>
    <name evidence="7" type="synonym">lpxD</name>
    <name evidence="9" type="ORF">Lrub_2624</name>
</gene>
<dbReference type="STRING" id="458.Lrub_2624"/>
<evidence type="ECO:0000256" key="4">
    <source>
        <dbReference type="ARBA" id="ARBA00022737"/>
    </source>
</evidence>
<comment type="catalytic activity">
    <reaction evidence="7">
        <text>a UDP-3-O-[(3R)-3-hydroxyacyl]-alpha-D-glucosamine + a (3R)-hydroxyacyl-[ACP] = a UDP-2-N,3-O-bis[(3R)-3-hydroxyacyl]-alpha-D-glucosamine + holo-[ACP] + H(+)</text>
        <dbReference type="Rhea" id="RHEA:53836"/>
        <dbReference type="Rhea" id="RHEA-COMP:9685"/>
        <dbReference type="Rhea" id="RHEA-COMP:9945"/>
        <dbReference type="ChEBI" id="CHEBI:15378"/>
        <dbReference type="ChEBI" id="CHEBI:64479"/>
        <dbReference type="ChEBI" id="CHEBI:78827"/>
        <dbReference type="ChEBI" id="CHEBI:137740"/>
        <dbReference type="ChEBI" id="CHEBI:137748"/>
        <dbReference type="EC" id="2.3.1.191"/>
    </reaction>
</comment>
<dbReference type="InterPro" id="IPR020573">
    <property type="entry name" value="UDP_GlcNAc_AcTrfase_non-rep"/>
</dbReference>
<dbReference type="SUPFAM" id="SSF51161">
    <property type="entry name" value="Trimeric LpxA-like enzymes"/>
    <property type="match status" value="1"/>
</dbReference>
<keyword evidence="2 7" id="KW-0441">Lipid A biosynthesis</keyword>
<keyword evidence="4 7" id="KW-0677">Repeat</keyword>
<dbReference type="RefSeq" id="WP_058532586.1">
    <property type="nucleotide sequence ID" value="NZ_CAAAIN010000004.1"/>
</dbReference>
<evidence type="ECO:0000259" key="8">
    <source>
        <dbReference type="Pfam" id="PF04613"/>
    </source>
</evidence>
<dbReference type="InterPro" id="IPR011004">
    <property type="entry name" value="Trimer_LpxA-like_sf"/>
</dbReference>
<evidence type="ECO:0000313" key="10">
    <source>
        <dbReference type="Proteomes" id="UP000054608"/>
    </source>
</evidence>
<dbReference type="InterPro" id="IPR001451">
    <property type="entry name" value="Hexapep"/>
</dbReference>
<dbReference type="GO" id="GO:0016020">
    <property type="term" value="C:membrane"/>
    <property type="evidence" value="ECO:0007669"/>
    <property type="project" value="GOC"/>
</dbReference>
<feature type="domain" description="UDP-3-O-[3-hydroxymyristoyl] glucosamine N-acyltransferase non-repeat region" evidence="8">
    <location>
        <begin position="33"/>
        <end position="102"/>
    </location>
</feature>
<dbReference type="CDD" id="cd03352">
    <property type="entry name" value="LbH_LpxD"/>
    <property type="match status" value="1"/>
</dbReference>
<keyword evidence="1 7" id="KW-0444">Lipid biosynthesis</keyword>
<dbReference type="Pfam" id="PF00132">
    <property type="entry name" value="Hexapep"/>
    <property type="match status" value="2"/>
</dbReference>
<protein>
    <recommendedName>
        <fullName evidence="7">UDP-3-O-acylglucosamine N-acyltransferase</fullName>
        <ecNumber evidence="7">2.3.1.191</ecNumber>
    </recommendedName>
</protein>
<keyword evidence="10" id="KW-1185">Reference proteome</keyword>
<sequence>MKSLRFNQNHGPFSLATLARISDAALHNPEDSDCLIHQVAPLDEAKESDIAVLHNLKYIKAFKNSSAGACIIFPDAVKHAPPAMKLLVHHNPYKAFALVMQHFYSRPKEAPGISPQAFIARSASIGKGCVIQPGAYIGERAVIGEGSEVGVNSYIGHDVIIGNNCRIENNVSITNTLMGNNVVIYTGARIGQEGFGFATDAGGHYSIPHIGCVIIGNHVEIGANTCVDRGSVKDTILEDHCRIDNLVQIGHNVTIGRGSIVAGTSGIAGSSHLGEFATVGGGVSVVNHAKVGNGAMVLAHSLVINDVPPGTRTGGTPAIEARQWHKQSLILKKLCR</sequence>
<dbReference type="AlphaFoldDB" id="A0A0W0XN09"/>
<evidence type="ECO:0000313" key="9">
    <source>
        <dbReference type="EMBL" id="KTD45827.1"/>
    </source>
</evidence>
<dbReference type="HAMAP" id="MF_00523">
    <property type="entry name" value="LpxD"/>
    <property type="match status" value="1"/>
</dbReference>
<evidence type="ECO:0000256" key="1">
    <source>
        <dbReference type="ARBA" id="ARBA00022516"/>
    </source>
</evidence>
<dbReference type="NCBIfam" id="TIGR01853">
    <property type="entry name" value="lipid_A_lpxD"/>
    <property type="match status" value="1"/>
</dbReference>
<organism evidence="9 10">
    <name type="scientific">Legionella rubrilucens</name>
    <dbReference type="NCBI Taxonomy" id="458"/>
    <lineage>
        <taxon>Bacteria</taxon>
        <taxon>Pseudomonadati</taxon>
        <taxon>Pseudomonadota</taxon>
        <taxon>Gammaproteobacteria</taxon>
        <taxon>Legionellales</taxon>
        <taxon>Legionellaceae</taxon>
        <taxon>Legionella</taxon>
    </lineage>
</organism>
<evidence type="ECO:0000256" key="5">
    <source>
        <dbReference type="ARBA" id="ARBA00023098"/>
    </source>
</evidence>
<dbReference type="Proteomes" id="UP000054608">
    <property type="component" value="Unassembled WGS sequence"/>
</dbReference>
<dbReference type="GO" id="GO:0016410">
    <property type="term" value="F:N-acyltransferase activity"/>
    <property type="evidence" value="ECO:0007669"/>
    <property type="project" value="InterPro"/>
</dbReference>
<comment type="caution">
    <text evidence="9">The sequence shown here is derived from an EMBL/GenBank/DDBJ whole genome shotgun (WGS) entry which is preliminary data.</text>
</comment>
<dbReference type="Gene3D" id="3.40.1390.10">
    <property type="entry name" value="MurE/MurF, N-terminal domain"/>
    <property type="match status" value="1"/>
</dbReference>
<dbReference type="PANTHER" id="PTHR43378:SF2">
    <property type="entry name" value="UDP-3-O-ACYLGLUCOSAMINE N-ACYLTRANSFERASE 1, MITOCHONDRIAL-RELATED"/>
    <property type="match status" value="1"/>
</dbReference>
<dbReference type="EC" id="2.3.1.191" evidence="7"/>
<evidence type="ECO:0000256" key="2">
    <source>
        <dbReference type="ARBA" id="ARBA00022556"/>
    </source>
</evidence>
<dbReference type="Gene3D" id="2.160.10.10">
    <property type="entry name" value="Hexapeptide repeat proteins"/>
    <property type="match status" value="1"/>
</dbReference>
<feature type="active site" description="Proton acceptor" evidence="7">
    <location>
        <position position="251"/>
    </location>
</feature>
<dbReference type="OrthoDB" id="9784739at2"/>
<dbReference type="GO" id="GO:0009245">
    <property type="term" value="P:lipid A biosynthetic process"/>
    <property type="evidence" value="ECO:0007669"/>
    <property type="project" value="UniProtKB-UniRule"/>
</dbReference>
<proteinExistence type="inferred from homology"/>
<comment type="function">
    <text evidence="7">Catalyzes the N-acylation of UDP-3-O-acylglucosamine using 3-hydroxyacyl-ACP as the acyl donor. Is involved in the biosynthesis of lipid A, a phosphorylated glycolipid that anchors the lipopolysaccharide to the outer membrane of the cell.</text>
</comment>
<dbReference type="Pfam" id="PF04613">
    <property type="entry name" value="LpxD"/>
    <property type="match status" value="1"/>
</dbReference>
<name>A0A0W0XN09_9GAMM</name>
<comment type="pathway">
    <text evidence="7">Bacterial outer membrane biogenesis; LPS lipid A biosynthesis.</text>
</comment>
<evidence type="ECO:0000256" key="6">
    <source>
        <dbReference type="ARBA" id="ARBA00023315"/>
    </source>
</evidence>
<accession>A0A0W0XN09</accession>
<comment type="similarity">
    <text evidence="7">Belongs to the transferase hexapeptide repeat family. LpxD subfamily.</text>
</comment>
<dbReference type="GO" id="GO:0103118">
    <property type="term" value="F:UDP-3-O-[(3R)-3-hydroxyacyl]-glucosamine N-acyltransferase activity"/>
    <property type="evidence" value="ECO:0007669"/>
    <property type="project" value="UniProtKB-EC"/>
</dbReference>
<dbReference type="PANTHER" id="PTHR43378">
    <property type="entry name" value="UDP-3-O-ACYLGLUCOSAMINE N-ACYLTRANSFERASE"/>
    <property type="match status" value="1"/>
</dbReference>